<evidence type="ECO:0000313" key="2">
    <source>
        <dbReference type="EMBL" id="KER02527.1"/>
    </source>
</evidence>
<feature type="transmembrane region" description="Helical" evidence="1">
    <location>
        <begin position="114"/>
        <end position="132"/>
    </location>
</feature>
<dbReference type="Proteomes" id="UP000028002">
    <property type="component" value="Unassembled WGS sequence"/>
</dbReference>
<comment type="caution">
    <text evidence="2">The sequence shown here is derived from an EMBL/GenBank/DDBJ whole genome shotgun (WGS) entry which is preliminary data.</text>
</comment>
<protein>
    <recommendedName>
        <fullName evidence="4">Oligosaccharide repeat unit polymerase</fullName>
    </recommendedName>
</protein>
<feature type="transmembrane region" description="Helical" evidence="1">
    <location>
        <begin position="245"/>
        <end position="267"/>
    </location>
</feature>
<feature type="transmembrane region" description="Helical" evidence="1">
    <location>
        <begin position="12"/>
        <end position="31"/>
    </location>
</feature>
<dbReference type="PATRIC" id="fig|1393735.3.peg.2917"/>
<feature type="transmembrane region" description="Helical" evidence="1">
    <location>
        <begin position="317"/>
        <end position="336"/>
    </location>
</feature>
<keyword evidence="1" id="KW-0472">Membrane</keyword>
<keyword evidence="1" id="KW-0812">Transmembrane</keyword>
<feature type="transmembrane region" description="Helical" evidence="1">
    <location>
        <begin position="366"/>
        <end position="385"/>
    </location>
</feature>
<evidence type="ECO:0000313" key="3">
    <source>
        <dbReference type="Proteomes" id="UP000028002"/>
    </source>
</evidence>
<evidence type="ECO:0008006" key="4">
    <source>
        <dbReference type="Google" id="ProtNLM"/>
    </source>
</evidence>
<reference evidence="2 3" key="1">
    <citation type="submission" date="2014-03" db="EMBL/GenBank/DDBJ databases">
        <title>Draft Genome of Photorhabdus temperata Meg1.</title>
        <authorList>
            <person name="Hurst S.G.IV."/>
            <person name="Morris K."/>
            <person name="Thomas K."/>
            <person name="Tisa L.S."/>
        </authorList>
    </citation>
    <scope>NUCLEOTIDE SEQUENCE [LARGE SCALE GENOMIC DNA]</scope>
    <source>
        <strain evidence="2 3">Meg1</strain>
    </source>
</reference>
<gene>
    <name evidence="2" type="ORF">MEG1DRAFT_02863</name>
</gene>
<evidence type="ECO:0000256" key="1">
    <source>
        <dbReference type="SAM" id="Phobius"/>
    </source>
</evidence>
<sequence length="394" mass="45004">MMNNGKIIVNRMYYFAILLFLIQIIHLILFTTAPTSSVMLTSLLLYSFIFLNFFIIKKSSMTLSLFNINANKLLFFLVLGALGKLISRYDYIQEWLQGGLTLSRNSEIAGKGGWYSYLSILFYPATILYFLANKEVLQKKTYLLCNVTIIAFLLIDFIFVGTRNVPIFIILIYLLTRKKQYKFNGKTFLTLLLLIIGFLIIFDYTTTTRLNGIFSWQIHLQNTISTQVVGINETTLKFLNHYASFLYPLIFLTHYLAHSIGELVYLLSHEYSFGSNGPIYLISEFCTAGLCDKGYYNDLILSENIRAGVYQTIFGSLLYDFGISIGILIFILIFSFNSLSIILSKKIGVINLMLLIILILSPIENYLYGGMGLIQIVMTYIIYLISITKIKSNG</sequence>
<feature type="transmembrane region" description="Helical" evidence="1">
    <location>
        <begin position="144"/>
        <end position="175"/>
    </location>
</feature>
<dbReference type="RefSeq" id="WP_036839994.1">
    <property type="nucleotide sequence ID" value="NZ_CAWLUD010000048.1"/>
</dbReference>
<organism evidence="2 3">
    <name type="scientific">Photorhabdus temperata subsp. temperata Meg1</name>
    <dbReference type="NCBI Taxonomy" id="1393735"/>
    <lineage>
        <taxon>Bacteria</taxon>
        <taxon>Pseudomonadati</taxon>
        <taxon>Pseudomonadota</taxon>
        <taxon>Gammaproteobacteria</taxon>
        <taxon>Enterobacterales</taxon>
        <taxon>Morganellaceae</taxon>
        <taxon>Photorhabdus</taxon>
    </lineage>
</organism>
<feature type="transmembrane region" description="Helical" evidence="1">
    <location>
        <begin position="187"/>
        <end position="205"/>
    </location>
</feature>
<dbReference type="AlphaFoldDB" id="A0A081RV24"/>
<name>A0A081RV24_PHOTE</name>
<feature type="transmembrane region" description="Helical" evidence="1">
    <location>
        <begin position="343"/>
        <end position="360"/>
    </location>
</feature>
<dbReference type="EMBL" id="JGVH01000048">
    <property type="protein sequence ID" value="KER02527.1"/>
    <property type="molecule type" value="Genomic_DNA"/>
</dbReference>
<feature type="transmembrane region" description="Helical" evidence="1">
    <location>
        <begin position="37"/>
        <end position="56"/>
    </location>
</feature>
<keyword evidence="1" id="KW-1133">Transmembrane helix</keyword>
<accession>A0A081RV24</accession>
<proteinExistence type="predicted"/>